<dbReference type="InterPro" id="IPR016161">
    <property type="entry name" value="Ald_DH/histidinol_DH"/>
</dbReference>
<comment type="caution">
    <text evidence="2">The sequence shown here is derived from an EMBL/GenBank/DDBJ whole genome shotgun (WGS) entry which is preliminary data.</text>
</comment>
<proteinExistence type="predicted"/>
<dbReference type="SUPFAM" id="SSF53720">
    <property type="entry name" value="ALDH-like"/>
    <property type="match status" value="1"/>
</dbReference>
<organism evidence="2 3">
    <name type="scientific">Halocaridina rubra</name>
    <name type="common">Hawaiian red shrimp</name>
    <dbReference type="NCBI Taxonomy" id="373956"/>
    <lineage>
        <taxon>Eukaryota</taxon>
        <taxon>Metazoa</taxon>
        <taxon>Ecdysozoa</taxon>
        <taxon>Arthropoda</taxon>
        <taxon>Crustacea</taxon>
        <taxon>Multicrustacea</taxon>
        <taxon>Malacostraca</taxon>
        <taxon>Eumalacostraca</taxon>
        <taxon>Eucarida</taxon>
        <taxon>Decapoda</taxon>
        <taxon>Pleocyemata</taxon>
        <taxon>Caridea</taxon>
        <taxon>Atyoidea</taxon>
        <taxon>Atyidae</taxon>
        <taxon>Halocaridina</taxon>
    </lineage>
</organism>
<dbReference type="Gene3D" id="3.40.605.10">
    <property type="entry name" value="Aldehyde Dehydrogenase, Chain A, domain 1"/>
    <property type="match status" value="1"/>
</dbReference>
<keyword evidence="3" id="KW-1185">Reference proteome</keyword>
<evidence type="ECO:0000259" key="1">
    <source>
        <dbReference type="Pfam" id="PF00171"/>
    </source>
</evidence>
<dbReference type="InterPro" id="IPR016162">
    <property type="entry name" value="Ald_DH_N"/>
</dbReference>
<feature type="non-terminal residue" evidence="2">
    <location>
        <position position="1"/>
    </location>
</feature>
<feature type="domain" description="Aldehyde dehydrogenase" evidence="1">
    <location>
        <begin position="29"/>
        <end position="194"/>
    </location>
</feature>
<feature type="non-terminal residue" evidence="2">
    <location>
        <position position="195"/>
    </location>
</feature>
<dbReference type="Proteomes" id="UP001381693">
    <property type="component" value="Unassembled WGS sequence"/>
</dbReference>
<reference evidence="2 3" key="1">
    <citation type="submission" date="2023-11" db="EMBL/GenBank/DDBJ databases">
        <title>Halocaridina rubra genome assembly.</title>
        <authorList>
            <person name="Smith C."/>
        </authorList>
    </citation>
    <scope>NUCLEOTIDE SEQUENCE [LARGE SCALE GENOMIC DNA]</scope>
    <source>
        <strain evidence="2">EP-1</strain>
        <tissue evidence="2">Whole</tissue>
    </source>
</reference>
<dbReference type="EMBL" id="JAXCGZ010011588">
    <property type="protein sequence ID" value="KAK7074452.1"/>
    <property type="molecule type" value="Genomic_DNA"/>
</dbReference>
<sequence length="195" mass="21494">VLSADCSLPRVDVTYKLYYGGAQKRPDGNYCRVINDAKGKAFALVGESNRKDVRNAAEAASKAQPGWDRRSGFNRSQILFYWAENLEQRRHEFVEHLTNIGLSVEMAEKEVDTAVSRLFHWASYCDKYGGAVQETQLYGTVLRLHEPVGLIGIACPDVHPLLGFVSLVAPAIARGNAVVAVPSEKNPTVALSLYQ</sequence>
<dbReference type="PANTHER" id="PTHR11699">
    <property type="entry name" value="ALDEHYDE DEHYDROGENASE-RELATED"/>
    <property type="match status" value="1"/>
</dbReference>
<dbReference type="InterPro" id="IPR015590">
    <property type="entry name" value="Aldehyde_DH_dom"/>
</dbReference>
<protein>
    <recommendedName>
        <fullName evidence="1">Aldehyde dehydrogenase domain-containing protein</fullName>
    </recommendedName>
</protein>
<gene>
    <name evidence="2" type="ORF">SK128_023966</name>
</gene>
<evidence type="ECO:0000313" key="3">
    <source>
        <dbReference type="Proteomes" id="UP001381693"/>
    </source>
</evidence>
<dbReference type="AlphaFoldDB" id="A0AAN9A923"/>
<dbReference type="Pfam" id="PF00171">
    <property type="entry name" value="Aldedh"/>
    <property type="match status" value="1"/>
</dbReference>
<accession>A0AAN9A923</accession>
<dbReference type="GO" id="GO:0016491">
    <property type="term" value="F:oxidoreductase activity"/>
    <property type="evidence" value="ECO:0007669"/>
    <property type="project" value="InterPro"/>
</dbReference>
<name>A0AAN9A923_HALRR</name>
<evidence type="ECO:0000313" key="2">
    <source>
        <dbReference type="EMBL" id="KAK7074452.1"/>
    </source>
</evidence>